<dbReference type="PANTHER" id="PTHR38887">
    <property type="entry name" value="CHROMOSOME 21, WHOLE GENOME SHOTGUN SEQUENCE"/>
    <property type="match status" value="1"/>
</dbReference>
<dbReference type="AlphaFoldDB" id="A0AAQ3MA90"/>
<dbReference type="InterPro" id="IPR053221">
    <property type="entry name" value="Burnettramic_acid_biosynth"/>
</dbReference>
<feature type="compositionally biased region" description="Polar residues" evidence="1">
    <location>
        <begin position="50"/>
        <end position="62"/>
    </location>
</feature>
<keyword evidence="3" id="KW-1185">Reference proteome</keyword>
<proteinExistence type="predicted"/>
<sequence>MAFTVMDVTGMDKDLESQGVKTNTCASFSLRRKPVGCTAPVPEECLAELDSSSGKSPSTLSAELSPKLSPDEASLTSISREPVVRKPVPATSGAGIGASTSNPNEVRASISLPISSSQPVTPDYFRRKPVSLKQTPSENGGEMDGWSTASTPSTIYSRGFSVALTETISPATTIESSSNPSFPPLDKPIVIPRVLNHTTKQYQVGVPYHRVYANILAQYEISQDRFLGFIDELNLELAGHVAFTYVKAIGQFTDTVGNFDPTNITSAVGKTLVLGTEVANLARIKAKQKSILSEANQRLFNPVGLQASILSCKELRKMLGLYAKHPLTAPLMTNWTVPTKDALMAGQRAKCRTLGRIIYHLLPYAQDLTYCTEANDALTEEGSHARKEAARKVRTWQVQSEVQHELWRGQALDLYARAAQATSVKENEKWAKKAATMDKEAAHVKYISWLVIWNFDGGGADSPSWVDSEMAPV</sequence>
<evidence type="ECO:0000313" key="2">
    <source>
        <dbReference type="EMBL" id="WPH03053.1"/>
    </source>
</evidence>
<accession>A0AAQ3MA90</accession>
<dbReference type="EMBL" id="CP138588">
    <property type="protein sequence ID" value="WPH03053.1"/>
    <property type="molecule type" value="Genomic_DNA"/>
</dbReference>
<organism evidence="2 3">
    <name type="scientific">Acrodontium crateriforme</name>
    <dbReference type="NCBI Taxonomy" id="150365"/>
    <lineage>
        <taxon>Eukaryota</taxon>
        <taxon>Fungi</taxon>
        <taxon>Dikarya</taxon>
        <taxon>Ascomycota</taxon>
        <taxon>Pezizomycotina</taxon>
        <taxon>Dothideomycetes</taxon>
        <taxon>Dothideomycetidae</taxon>
        <taxon>Mycosphaerellales</taxon>
        <taxon>Teratosphaeriaceae</taxon>
        <taxon>Acrodontium</taxon>
    </lineage>
</organism>
<evidence type="ECO:0000313" key="3">
    <source>
        <dbReference type="Proteomes" id="UP001303373"/>
    </source>
</evidence>
<feature type="region of interest" description="Disordered" evidence="1">
    <location>
        <begin position="48"/>
        <end position="104"/>
    </location>
</feature>
<protein>
    <submittedName>
        <fullName evidence="2">Uncharacterized protein</fullName>
    </submittedName>
</protein>
<name>A0AAQ3MA90_9PEZI</name>
<dbReference type="Proteomes" id="UP001303373">
    <property type="component" value="Chromosome 9"/>
</dbReference>
<evidence type="ECO:0000256" key="1">
    <source>
        <dbReference type="SAM" id="MobiDB-lite"/>
    </source>
</evidence>
<reference evidence="2 3" key="1">
    <citation type="submission" date="2023-11" db="EMBL/GenBank/DDBJ databases">
        <title>An acidophilic fungus is an integral part of prey digestion in a carnivorous sundew plant.</title>
        <authorList>
            <person name="Tsai I.J."/>
        </authorList>
    </citation>
    <scope>NUCLEOTIDE SEQUENCE [LARGE SCALE GENOMIC DNA]</scope>
    <source>
        <strain evidence="2">169a</strain>
    </source>
</reference>
<dbReference type="PANTHER" id="PTHR38887:SF1">
    <property type="entry name" value="RAS MODIFICATION PROTEIN ERF4"/>
    <property type="match status" value="1"/>
</dbReference>
<gene>
    <name evidence="2" type="ORF">R9X50_00592700</name>
</gene>